<feature type="transmembrane region" description="Helical" evidence="1">
    <location>
        <begin position="58"/>
        <end position="80"/>
    </location>
</feature>
<proteinExistence type="predicted"/>
<feature type="transmembrane region" description="Helical" evidence="1">
    <location>
        <begin position="86"/>
        <end position="103"/>
    </location>
</feature>
<comment type="caution">
    <text evidence="2">The sequence shown here is derived from an EMBL/GenBank/DDBJ whole genome shotgun (WGS) entry which is preliminary data.</text>
</comment>
<sequence>MFIIIKILSSAAIIGVVTEIAKRFPTYGGILAAMPLISLLSVLWLTVEGQTKEQIQQFTWGVIIGLPATIVMLVGVYIALKNNLNFVFAISIGLVCWSLSLVLQNKVQEFLN</sequence>
<dbReference type="EMBL" id="JBAWSY010000006">
    <property type="protein sequence ID" value="MEI4770049.1"/>
    <property type="molecule type" value="Genomic_DNA"/>
</dbReference>
<dbReference type="NCBIfam" id="NF006750">
    <property type="entry name" value="PRK09272.1-3"/>
    <property type="match status" value="1"/>
</dbReference>
<keyword evidence="1" id="KW-0812">Transmembrane</keyword>
<gene>
    <name evidence="2" type="ORF">WAX74_10410</name>
</gene>
<keyword evidence="3" id="KW-1185">Reference proteome</keyword>
<dbReference type="InterPro" id="IPR021493">
    <property type="entry name" value="DUF3147"/>
</dbReference>
<keyword evidence="1" id="KW-1133">Transmembrane helix</keyword>
<dbReference type="RefSeq" id="WP_336497607.1">
    <property type="nucleotide sequence ID" value="NZ_JBAWSY010000006.1"/>
</dbReference>
<organism evidence="2 3">
    <name type="scientific">Psychrobacillus mangrovi</name>
    <dbReference type="NCBI Taxonomy" id="3117745"/>
    <lineage>
        <taxon>Bacteria</taxon>
        <taxon>Bacillati</taxon>
        <taxon>Bacillota</taxon>
        <taxon>Bacilli</taxon>
        <taxon>Bacillales</taxon>
        <taxon>Bacillaceae</taxon>
        <taxon>Psychrobacillus</taxon>
    </lineage>
</organism>
<evidence type="ECO:0000256" key="1">
    <source>
        <dbReference type="SAM" id="Phobius"/>
    </source>
</evidence>
<accession>A0ABU8F5K9</accession>
<keyword evidence="1" id="KW-0472">Membrane</keyword>
<dbReference type="Proteomes" id="UP001364890">
    <property type="component" value="Unassembled WGS sequence"/>
</dbReference>
<evidence type="ECO:0000313" key="3">
    <source>
        <dbReference type="Proteomes" id="UP001364890"/>
    </source>
</evidence>
<name>A0ABU8F5K9_9BACI</name>
<protein>
    <submittedName>
        <fullName evidence="2">DUF3147 family protein</fullName>
    </submittedName>
</protein>
<evidence type="ECO:0000313" key="2">
    <source>
        <dbReference type="EMBL" id="MEI4770049.1"/>
    </source>
</evidence>
<feature type="transmembrane region" description="Helical" evidence="1">
    <location>
        <begin position="28"/>
        <end position="46"/>
    </location>
</feature>
<dbReference type="Pfam" id="PF11345">
    <property type="entry name" value="DUF3147"/>
    <property type="match status" value="1"/>
</dbReference>
<reference evidence="2 3" key="1">
    <citation type="submission" date="2024-01" db="EMBL/GenBank/DDBJ databases">
        <title>Seven novel Bacillus-like species.</title>
        <authorList>
            <person name="Liu G."/>
        </authorList>
    </citation>
    <scope>NUCLEOTIDE SEQUENCE [LARGE SCALE GENOMIC DNA]</scope>
    <source>
        <strain evidence="2 3">FJAT-51614</strain>
    </source>
</reference>